<geneLocation type="mitochondrion" evidence="2"/>
<dbReference type="AlphaFoldDB" id="A0A088DN14"/>
<keyword evidence="1" id="KW-1133">Transmembrane helix</keyword>
<organism evidence="2">
    <name type="scientific">Tettigades auropilosa</name>
    <dbReference type="NCBI Taxonomy" id="1498843"/>
    <lineage>
        <taxon>Eukaryota</taxon>
        <taxon>Metazoa</taxon>
        <taxon>Ecdysozoa</taxon>
        <taxon>Arthropoda</taxon>
        <taxon>Hexapoda</taxon>
        <taxon>Insecta</taxon>
        <taxon>Pterygota</taxon>
        <taxon>Neoptera</taxon>
        <taxon>Paraneoptera</taxon>
        <taxon>Hemiptera</taxon>
        <taxon>Auchenorrhyncha</taxon>
        <taxon>Cicadoidea</taxon>
        <taxon>Cicadidae</taxon>
        <taxon>Tibicininae</taxon>
        <taxon>Tettigadini</taxon>
        <taxon>Tettigades</taxon>
    </lineage>
</organism>
<sequence length="51" mass="6554">MPQMSPMYWLLLIFYFIFTLLLMMVFVYFFYLNMSDKRKVDLSTYQFIWMW</sequence>
<accession>A0A088DN14</accession>
<keyword evidence="1" id="KW-0812">Transmembrane</keyword>
<keyword evidence="1" id="KW-0472">Membrane</keyword>
<name>A0A088DN14_9HEMI</name>
<reference evidence="2" key="1">
    <citation type="submission" date="2014-05" db="EMBL/GenBank/DDBJ databases">
        <title>Non-adaptive lineage splitting in a bacterial symbiont results in two genomes with the functionality of one.</title>
        <authorList>
            <person name="Van Leuven J.T."/>
            <person name="Meister R."/>
            <person name="Simon C."/>
            <person name="McCutcheon J.P."/>
        </authorList>
    </citation>
    <scope>NUCLEOTIDE SEQUENCE</scope>
</reference>
<evidence type="ECO:0000313" key="2">
    <source>
        <dbReference type="EMBL" id="AIM19513.1"/>
    </source>
</evidence>
<evidence type="ECO:0000256" key="1">
    <source>
        <dbReference type="SAM" id="Phobius"/>
    </source>
</evidence>
<dbReference type="EMBL" id="KM000129">
    <property type="protein sequence ID" value="AIM19513.1"/>
    <property type="molecule type" value="Genomic_DNA"/>
</dbReference>
<protein>
    <submittedName>
        <fullName evidence="2">ATP synthase F0 subunit 8</fullName>
    </submittedName>
</protein>
<keyword evidence="2" id="KW-0496">Mitochondrion</keyword>
<proteinExistence type="predicted"/>
<gene>
    <name evidence="2" type="primary">ATP8</name>
    <name evidence="2" type="ORF">TETAURmt_013</name>
</gene>
<feature type="transmembrane region" description="Helical" evidence="1">
    <location>
        <begin position="6"/>
        <end position="31"/>
    </location>
</feature>